<dbReference type="Gene3D" id="3.40.50.880">
    <property type="match status" value="1"/>
</dbReference>
<organism evidence="3 4">
    <name type="scientific">Sinorhizobium terangae</name>
    <dbReference type="NCBI Taxonomy" id="110322"/>
    <lineage>
        <taxon>Bacteria</taxon>
        <taxon>Pseudomonadati</taxon>
        <taxon>Pseudomonadota</taxon>
        <taxon>Alphaproteobacteria</taxon>
        <taxon>Hyphomicrobiales</taxon>
        <taxon>Rhizobiaceae</taxon>
        <taxon>Sinorhizobium/Ensifer group</taxon>
        <taxon>Sinorhizobium</taxon>
    </lineage>
</organism>
<accession>A0A6N7LMM8</accession>
<dbReference type="SUPFAM" id="SSF52317">
    <property type="entry name" value="Class I glutamine amidotransferase-like"/>
    <property type="match status" value="1"/>
</dbReference>
<gene>
    <name evidence="2" type="ORF">GHK62_14020</name>
    <name evidence="3" type="ORF">GHK62_31520</name>
</gene>
<evidence type="ECO:0000313" key="3">
    <source>
        <dbReference type="EMBL" id="MQX19092.1"/>
    </source>
</evidence>
<keyword evidence="4" id="KW-1185">Reference proteome</keyword>
<evidence type="ECO:0000259" key="1">
    <source>
        <dbReference type="Pfam" id="PF01965"/>
    </source>
</evidence>
<dbReference type="Proteomes" id="UP000439983">
    <property type="component" value="Unassembled WGS sequence"/>
</dbReference>
<dbReference type="InterPro" id="IPR002818">
    <property type="entry name" value="DJ-1/PfpI"/>
</dbReference>
<sequence length="224" mass="24105">MTRRVAVLLFDNVEVMDFAGPFEVFGVTGQREGKRLFDVYTVARESKPVLARNNLSINPDYSFRDCPTTDILVVPGGFGTRREKHNPSVLDFVRQHAGQAERVLSVCSGALLLAKAGLLDGLHATTHRGALAELQVDAPTANVLPDVRVVDNGKVVLSAGISAGIDAALYLVAELHGLEQATETATYMEYDWRYHPNAANSAIRMVTASSDDAAPSPGLNVTTL</sequence>
<dbReference type="CDD" id="cd03139">
    <property type="entry name" value="GATase1_PfpI_2"/>
    <property type="match status" value="1"/>
</dbReference>
<dbReference type="EMBL" id="WITC01000057">
    <property type="protein sequence ID" value="MQX15836.1"/>
    <property type="molecule type" value="Genomic_DNA"/>
</dbReference>
<dbReference type="RefSeq" id="WP_153439783.1">
    <property type="nucleotide sequence ID" value="NZ_JACIGA010000006.1"/>
</dbReference>
<dbReference type="InterPro" id="IPR052158">
    <property type="entry name" value="INH-QAR"/>
</dbReference>
<proteinExistence type="predicted"/>
<name>A0A6N7LMM8_SINTE</name>
<dbReference type="InterPro" id="IPR029062">
    <property type="entry name" value="Class_I_gatase-like"/>
</dbReference>
<dbReference type="OrthoDB" id="186587at2"/>
<dbReference type="PANTHER" id="PTHR43130">
    <property type="entry name" value="ARAC-FAMILY TRANSCRIPTIONAL REGULATOR"/>
    <property type="match status" value="1"/>
</dbReference>
<reference evidence="3 4" key="1">
    <citation type="journal article" date="2013" name="Genome Biol.">
        <title>Comparative genomics of the core and accessory genomes of 48 Sinorhizobium strains comprising five genospecies.</title>
        <authorList>
            <person name="Sugawara M."/>
            <person name="Epstein B."/>
            <person name="Badgley B.D."/>
            <person name="Unno T."/>
            <person name="Xu L."/>
            <person name="Reese J."/>
            <person name="Gyaneshwar P."/>
            <person name="Denny R."/>
            <person name="Mudge J."/>
            <person name="Bharti A.K."/>
            <person name="Farmer A.D."/>
            <person name="May G.D."/>
            <person name="Woodward J.E."/>
            <person name="Medigue C."/>
            <person name="Vallenet D."/>
            <person name="Lajus A."/>
            <person name="Rouy Z."/>
            <person name="Martinez-Vaz B."/>
            <person name="Tiffin P."/>
            <person name="Young N.D."/>
            <person name="Sadowsky M.J."/>
        </authorList>
    </citation>
    <scope>NUCLEOTIDE SEQUENCE [LARGE SCALE GENOMIC DNA]</scope>
    <source>
        <strain evidence="3 4">USDA4894</strain>
    </source>
</reference>
<dbReference type="GO" id="GO:0006355">
    <property type="term" value="P:regulation of DNA-templated transcription"/>
    <property type="evidence" value="ECO:0007669"/>
    <property type="project" value="TreeGrafter"/>
</dbReference>
<dbReference type="PANTHER" id="PTHR43130:SF3">
    <property type="entry name" value="HTH-TYPE TRANSCRIPTIONAL REGULATOR RV1931C"/>
    <property type="match status" value="1"/>
</dbReference>
<evidence type="ECO:0000313" key="2">
    <source>
        <dbReference type="EMBL" id="MQX15836.1"/>
    </source>
</evidence>
<comment type="caution">
    <text evidence="3">The sequence shown here is derived from an EMBL/GenBank/DDBJ whole genome shotgun (WGS) entry which is preliminary data.</text>
</comment>
<dbReference type="EMBL" id="WITC01000129">
    <property type="protein sequence ID" value="MQX19092.1"/>
    <property type="molecule type" value="Genomic_DNA"/>
</dbReference>
<protein>
    <submittedName>
        <fullName evidence="3">DJ-1/PfpI family protein</fullName>
    </submittedName>
</protein>
<dbReference type="AlphaFoldDB" id="A0A6N7LMM8"/>
<evidence type="ECO:0000313" key="4">
    <source>
        <dbReference type="Proteomes" id="UP000439983"/>
    </source>
</evidence>
<dbReference type="Pfam" id="PF01965">
    <property type="entry name" value="DJ-1_PfpI"/>
    <property type="match status" value="1"/>
</dbReference>
<feature type="domain" description="DJ-1/PfpI" evidence="1">
    <location>
        <begin position="3"/>
        <end position="173"/>
    </location>
</feature>